<dbReference type="EMBL" id="SOHE01000069">
    <property type="protein sequence ID" value="TFD46896.1"/>
    <property type="molecule type" value="Genomic_DNA"/>
</dbReference>
<evidence type="ECO:0000313" key="2">
    <source>
        <dbReference type="EMBL" id="TFD46896.1"/>
    </source>
</evidence>
<keyword evidence="3" id="KW-1185">Reference proteome</keyword>
<organism evidence="2 3">
    <name type="scientific">Cryobacterium frigoriphilum</name>
    <dbReference type="NCBI Taxonomy" id="1259150"/>
    <lineage>
        <taxon>Bacteria</taxon>
        <taxon>Bacillati</taxon>
        <taxon>Actinomycetota</taxon>
        <taxon>Actinomycetes</taxon>
        <taxon>Micrococcales</taxon>
        <taxon>Microbacteriaceae</taxon>
        <taxon>Cryobacterium</taxon>
    </lineage>
</organism>
<name>A0A4R8ZV37_9MICO</name>
<proteinExistence type="predicted"/>
<dbReference type="Pfam" id="PF18864">
    <property type="entry name" value="AbiTii"/>
    <property type="match status" value="1"/>
</dbReference>
<protein>
    <recommendedName>
        <fullName evidence="1">AbiTii domain-containing protein</fullName>
    </recommendedName>
</protein>
<feature type="domain" description="AbiTii" evidence="1">
    <location>
        <begin position="9"/>
        <end position="201"/>
    </location>
</feature>
<evidence type="ECO:0000313" key="3">
    <source>
        <dbReference type="Proteomes" id="UP000297447"/>
    </source>
</evidence>
<sequence length="267" mass="28729">MPLKTPHTLLSEIERDLLDNASLADVLRKLIILGGRSGSSELRDWASHELRGYADAGITDLPSYRRIPGTLQLDGISGNTLVRHQTIGGFNLPAEVQEHISDQVAFPQGIGEIQSLVREADESRGIQISLPSERMIARLMEKQVGDPYQHISALYWIVSKSAVDGIIDQVRTRLAELLAELRAVTPSRADGPTADQASNAVNVIISGKGNRVNVAQARGDGPASANGGEVTENRFWTLGRRIGAVVVGLSTVVGAAIAWWQTQGLST</sequence>
<comment type="caution">
    <text evidence="2">The sequence shown here is derived from an EMBL/GenBank/DDBJ whole genome shotgun (WGS) entry which is preliminary data.</text>
</comment>
<evidence type="ECO:0000259" key="1">
    <source>
        <dbReference type="Pfam" id="PF18864"/>
    </source>
</evidence>
<dbReference type="RefSeq" id="WP_134520572.1">
    <property type="nucleotide sequence ID" value="NZ_SOHE01000069.1"/>
</dbReference>
<dbReference type="AlphaFoldDB" id="A0A4R8ZV37"/>
<dbReference type="InterPro" id="IPR041304">
    <property type="entry name" value="AbiTii"/>
</dbReference>
<dbReference type="Proteomes" id="UP000297447">
    <property type="component" value="Unassembled WGS sequence"/>
</dbReference>
<reference evidence="2 3" key="1">
    <citation type="submission" date="2019-03" db="EMBL/GenBank/DDBJ databases">
        <title>Genomics of glacier-inhabiting Cryobacterium strains.</title>
        <authorList>
            <person name="Liu Q."/>
            <person name="Xin Y.-H."/>
        </authorList>
    </citation>
    <scope>NUCLEOTIDE SEQUENCE [LARGE SCALE GENOMIC DNA]</scope>
    <source>
        <strain evidence="2 3">Hh14</strain>
    </source>
</reference>
<accession>A0A4R8ZV37</accession>
<gene>
    <name evidence="2" type="ORF">E3T55_16090</name>
</gene>
<dbReference type="OrthoDB" id="4157938at2"/>